<evidence type="ECO:0000313" key="3">
    <source>
        <dbReference type="EMBL" id="KAL0904184.1"/>
    </source>
</evidence>
<keyword evidence="2" id="KW-0732">Signal</keyword>
<keyword evidence="4" id="KW-1185">Reference proteome</keyword>
<evidence type="ECO:0000256" key="1">
    <source>
        <dbReference type="SAM" id="MobiDB-lite"/>
    </source>
</evidence>
<evidence type="ECO:0000313" key="4">
    <source>
        <dbReference type="Proteomes" id="UP001552299"/>
    </source>
</evidence>
<name>A0ABD0TWZ1_DENTH</name>
<protein>
    <submittedName>
        <fullName evidence="3">Uncharacterized protein</fullName>
    </submittedName>
</protein>
<feature type="chain" id="PRO_5044892314" evidence="2">
    <location>
        <begin position="22"/>
        <end position="134"/>
    </location>
</feature>
<reference evidence="3 4" key="1">
    <citation type="journal article" date="2024" name="Plant Biotechnol. J.">
        <title>Dendrobium thyrsiflorum genome and its molecular insights into genes involved in important horticultural traits.</title>
        <authorList>
            <person name="Chen B."/>
            <person name="Wang J.Y."/>
            <person name="Zheng P.J."/>
            <person name="Li K.L."/>
            <person name="Liang Y.M."/>
            <person name="Chen X.F."/>
            <person name="Zhang C."/>
            <person name="Zhao X."/>
            <person name="He X."/>
            <person name="Zhang G.Q."/>
            <person name="Liu Z.J."/>
            <person name="Xu Q."/>
        </authorList>
    </citation>
    <scope>NUCLEOTIDE SEQUENCE [LARGE SCALE GENOMIC DNA]</scope>
    <source>
        <strain evidence="3">GZMU011</strain>
    </source>
</reference>
<comment type="caution">
    <text evidence="3">The sequence shown here is derived from an EMBL/GenBank/DDBJ whole genome shotgun (WGS) entry which is preliminary data.</text>
</comment>
<organism evidence="3 4">
    <name type="scientific">Dendrobium thyrsiflorum</name>
    <name type="common">Pinecone-like raceme dendrobium</name>
    <name type="synonym">Orchid</name>
    <dbReference type="NCBI Taxonomy" id="117978"/>
    <lineage>
        <taxon>Eukaryota</taxon>
        <taxon>Viridiplantae</taxon>
        <taxon>Streptophyta</taxon>
        <taxon>Embryophyta</taxon>
        <taxon>Tracheophyta</taxon>
        <taxon>Spermatophyta</taxon>
        <taxon>Magnoliopsida</taxon>
        <taxon>Liliopsida</taxon>
        <taxon>Asparagales</taxon>
        <taxon>Orchidaceae</taxon>
        <taxon>Epidendroideae</taxon>
        <taxon>Malaxideae</taxon>
        <taxon>Dendrobiinae</taxon>
        <taxon>Dendrobium</taxon>
    </lineage>
</organism>
<accession>A0ABD0TWZ1</accession>
<sequence>MRTSAFVIMMLLTTALSSTMARTVREAMIGTPRQLGGSLMTSPHEAINGKHMVTEMSHGADFTSESQGPEAAQSGLNTEDSDNIEWATMKCLSKEFCKEKKVICSKICKENNGVETQHLPEKCFFKCKKCIPTC</sequence>
<evidence type="ECO:0000256" key="2">
    <source>
        <dbReference type="SAM" id="SignalP"/>
    </source>
</evidence>
<dbReference type="EMBL" id="JANQDX010000019">
    <property type="protein sequence ID" value="KAL0904184.1"/>
    <property type="molecule type" value="Genomic_DNA"/>
</dbReference>
<gene>
    <name evidence="3" type="ORF">M5K25_026259</name>
</gene>
<feature type="region of interest" description="Disordered" evidence="1">
    <location>
        <begin position="60"/>
        <end position="79"/>
    </location>
</feature>
<dbReference type="AlphaFoldDB" id="A0ABD0TWZ1"/>
<dbReference type="Proteomes" id="UP001552299">
    <property type="component" value="Unassembled WGS sequence"/>
</dbReference>
<proteinExistence type="predicted"/>
<feature type="signal peptide" evidence="2">
    <location>
        <begin position="1"/>
        <end position="21"/>
    </location>
</feature>